<accession>A0A367CJ10</accession>
<comment type="caution">
    <text evidence="2">The sequence shown here is derived from an EMBL/GenBank/DDBJ whole genome shotgun (WGS) entry which is preliminary data.</text>
</comment>
<dbReference type="AlphaFoldDB" id="A0A367CJ10"/>
<evidence type="ECO:0000313" key="3">
    <source>
        <dbReference type="Proteomes" id="UP000252797"/>
    </source>
</evidence>
<dbReference type="PANTHER" id="PTHR47837">
    <property type="entry name" value="GTP PYROPHOSPHOKINASE YJBM"/>
    <property type="match status" value="1"/>
</dbReference>
<dbReference type="GO" id="GO:0015970">
    <property type="term" value="P:guanosine tetraphosphate biosynthetic process"/>
    <property type="evidence" value="ECO:0007669"/>
    <property type="project" value="UniProtKB-UniPathway"/>
</dbReference>
<dbReference type="SUPFAM" id="SSF81301">
    <property type="entry name" value="Nucleotidyltransferase"/>
    <property type="match status" value="1"/>
</dbReference>
<protein>
    <submittedName>
        <fullName evidence="2">Uncharacterized protein</fullName>
    </submittedName>
</protein>
<evidence type="ECO:0000256" key="1">
    <source>
        <dbReference type="ARBA" id="ARBA00004976"/>
    </source>
</evidence>
<dbReference type="UniPathway" id="UPA00908">
    <property type="reaction ID" value="UER00884"/>
</dbReference>
<evidence type="ECO:0000313" key="2">
    <source>
        <dbReference type="EMBL" id="RCA11663.1"/>
    </source>
</evidence>
<dbReference type="Proteomes" id="UP000252797">
    <property type="component" value="Unassembled WGS sequence"/>
</dbReference>
<dbReference type="Pfam" id="PF04607">
    <property type="entry name" value="RelA_SpoT"/>
    <property type="match status" value="1"/>
</dbReference>
<gene>
    <name evidence="2" type="ORF">EA71_02428</name>
</gene>
<dbReference type="InterPro" id="IPR052366">
    <property type="entry name" value="GTP_Pyrophosphokinase"/>
</dbReference>
<dbReference type="SMART" id="SM00954">
    <property type="entry name" value="RelA_SpoT"/>
    <property type="match status" value="1"/>
</dbReference>
<dbReference type="InterPro" id="IPR043519">
    <property type="entry name" value="NT_sf"/>
</dbReference>
<dbReference type="STRING" id="53345.LIU_12535"/>
<dbReference type="Gene3D" id="3.30.460.10">
    <property type="entry name" value="Beta Polymerase, domain 2"/>
    <property type="match status" value="1"/>
</dbReference>
<proteinExistence type="predicted"/>
<dbReference type="Gene3D" id="1.10.287.860">
    <property type="entry name" value="Nucleotidyltransferase"/>
    <property type="match status" value="1"/>
</dbReference>
<dbReference type="EMBL" id="LEPB01000004">
    <property type="protein sequence ID" value="RCA11663.1"/>
    <property type="molecule type" value="Genomic_DNA"/>
</dbReference>
<organism evidence="2 3">
    <name type="scientific">Enterococcus durans</name>
    <dbReference type="NCBI Taxonomy" id="53345"/>
    <lineage>
        <taxon>Bacteria</taxon>
        <taxon>Bacillati</taxon>
        <taxon>Bacillota</taxon>
        <taxon>Bacilli</taxon>
        <taxon>Lactobacillales</taxon>
        <taxon>Enterococcaceae</taxon>
        <taxon>Enterococcus</taxon>
    </lineage>
</organism>
<dbReference type="PANTHER" id="PTHR47837:SF2">
    <property type="entry name" value="GTP PYROPHOSPHOKINASE YWAC"/>
    <property type="match status" value="1"/>
</dbReference>
<comment type="pathway">
    <text evidence="1">Purine metabolism; ppGpp biosynthesis; ppGpp from GTP: step 1/2.</text>
</comment>
<dbReference type="InterPro" id="IPR007685">
    <property type="entry name" value="RelA_SpoT"/>
</dbReference>
<sequence length="231" mass="26922">MSEIPIEELINILNKESNATNRALGVEAIELYQELEVYYHSALDEVETKLFIIDRELSSNSHRGRKNSIHQIQKRIKRFKSVVNKLNRKQVNYSKQAIIANVRDFAGLRVICSYSDDIYTLINSLSHHPDITILTIKDYLKHPKPSGYRSVHVVLEVPVYFLEETKKIKVEIQFRTIAMDFWASLEHSLRYKNNLENPELSEKLQGISDDIEHLENEMLAIRKEIEGLSEE</sequence>
<dbReference type="RefSeq" id="WP_081134101.1">
    <property type="nucleotide sequence ID" value="NZ_CABGKH010000008.1"/>
</dbReference>
<dbReference type="CDD" id="cd05399">
    <property type="entry name" value="NT_Rel-Spo_like"/>
    <property type="match status" value="1"/>
</dbReference>
<name>A0A367CJ10_9ENTE</name>
<reference evidence="2 3" key="1">
    <citation type="submission" date="2015-06" db="EMBL/GenBank/DDBJ databases">
        <title>The Genome Sequence of Enterococcus durans 4EA1.</title>
        <authorList>
            <consortium name="The Broad Institute Genomics Platform"/>
            <consortium name="The Broad Institute Genome Sequencing Center for Infectious Disease"/>
            <person name="Earl A.M."/>
            <person name="Van Tyne D."/>
            <person name="Lebreton F."/>
            <person name="Saavedra J.T."/>
            <person name="Gilmore M.S."/>
            <person name="Manson Mcguire A."/>
            <person name="Clock S."/>
            <person name="Crupain M."/>
            <person name="Rangan U."/>
            <person name="Young S."/>
            <person name="Abouelleil A."/>
            <person name="Cao P."/>
            <person name="Chapman S.B."/>
            <person name="Griggs A."/>
            <person name="Priest M."/>
            <person name="Shea T."/>
            <person name="Wortman J."/>
            <person name="Nusbaum C."/>
            <person name="Birren B."/>
        </authorList>
    </citation>
    <scope>NUCLEOTIDE SEQUENCE [LARGE SCALE GENOMIC DNA]</scope>
    <source>
        <strain evidence="2 3">4EA1</strain>
    </source>
</reference>